<gene>
    <name evidence="9" type="ORF">QBC37DRAFT_415341</name>
</gene>
<dbReference type="InterPro" id="IPR019024">
    <property type="entry name" value="RNase_H2_suB_wHTH"/>
</dbReference>
<feature type="region of interest" description="Disordered" evidence="6">
    <location>
        <begin position="256"/>
        <end position="287"/>
    </location>
</feature>
<dbReference type="Proteomes" id="UP001301769">
    <property type="component" value="Unassembled WGS sequence"/>
</dbReference>
<feature type="compositionally biased region" description="Polar residues" evidence="6">
    <location>
        <begin position="416"/>
        <end position="429"/>
    </location>
</feature>
<dbReference type="AlphaFoldDB" id="A0AAN6YFT8"/>
<evidence type="ECO:0000256" key="2">
    <source>
        <dbReference type="ARBA" id="ARBA00019062"/>
    </source>
</evidence>
<feature type="domain" description="Rnh202 triple barrel" evidence="8">
    <location>
        <begin position="47"/>
        <end position="129"/>
    </location>
</feature>
<evidence type="ECO:0000256" key="5">
    <source>
        <dbReference type="ARBA" id="ARBA00033464"/>
    </source>
</evidence>
<dbReference type="Pfam" id="PF17745">
    <property type="entry name" value="Ydr279_N"/>
    <property type="match status" value="1"/>
</dbReference>
<dbReference type="Gene3D" id="1.10.20.120">
    <property type="match status" value="1"/>
</dbReference>
<keyword evidence="10" id="KW-1185">Reference proteome</keyword>
<sequence length="444" mass="48395">MARTRSTKAAGSEAETKGAKAGASTSASSKATYTLPEATRSPPRVFILPKKATSEARIVTLQNPRYSRPTRYLVCPEAGFFEFTKIAAPKTTPRSWLIEGKPQTESENGTKSETQVTKGADLYIATAIDPLFLVLPALVAKDSADKKRMFLSSDDYFDSISEIPDSEAHNHLSEILSWPKTRQLVESRMASVCDTVEAGDEQMFRLNETKLLSEILSKAKRMANHGLPKSMADKFVAKALEAPILGVRSTQAAASSSEDAVVSSGTTTPSLESTDSQSSVETTSSTVSDASTAATSILSEFPQEVTNAITAPPEVISLQKLKISFDFICSSYLPPSLSKALKTQLLSGCGGSSTTEEVLLFKPQEEYLAKLAELRQKAAAARATTDYSRKRTRDEEDDERAEKRKKKEDEDKVKKANTSRGVKQLQKVNTSGMKKLSEFFKKKT</sequence>
<feature type="region of interest" description="Disordered" evidence="6">
    <location>
        <begin position="382"/>
        <end position="429"/>
    </location>
</feature>
<dbReference type="GO" id="GO:0032299">
    <property type="term" value="C:ribonuclease H2 complex"/>
    <property type="evidence" value="ECO:0007669"/>
    <property type="project" value="InterPro"/>
</dbReference>
<evidence type="ECO:0000256" key="4">
    <source>
        <dbReference type="ARBA" id="ARBA00024778"/>
    </source>
</evidence>
<dbReference type="GO" id="GO:0006401">
    <property type="term" value="P:RNA catabolic process"/>
    <property type="evidence" value="ECO:0007669"/>
    <property type="project" value="TreeGrafter"/>
</dbReference>
<evidence type="ECO:0000256" key="3">
    <source>
        <dbReference type="ARBA" id="ARBA00023242"/>
    </source>
</evidence>
<proteinExistence type="predicted"/>
<accession>A0AAN6YFT8</accession>
<evidence type="ECO:0000259" key="8">
    <source>
        <dbReference type="Pfam" id="PF17745"/>
    </source>
</evidence>
<dbReference type="EMBL" id="MU858061">
    <property type="protein sequence ID" value="KAK4217291.1"/>
    <property type="molecule type" value="Genomic_DNA"/>
</dbReference>
<reference evidence="9" key="2">
    <citation type="submission" date="2023-05" db="EMBL/GenBank/DDBJ databases">
        <authorList>
            <consortium name="Lawrence Berkeley National Laboratory"/>
            <person name="Steindorff A."/>
            <person name="Hensen N."/>
            <person name="Bonometti L."/>
            <person name="Westerberg I."/>
            <person name="Brannstrom I.O."/>
            <person name="Guillou S."/>
            <person name="Cros-Aarteil S."/>
            <person name="Calhoun S."/>
            <person name="Haridas S."/>
            <person name="Kuo A."/>
            <person name="Mondo S."/>
            <person name="Pangilinan J."/>
            <person name="Riley R."/>
            <person name="Labutti K."/>
            <person name="Andreopoulos B."/>
            <person name="Lipzen A."/>
            <person name="Chen C."/>
            <person name="Yanf M."/>
            <person name="Daum C."/>
            <person name="Ng V."/>
            <person name="Clum A."/>
            <person name="Ohm R."/>
            <person name="Martin F."/>
            <person name="Silar P."/>
            <person name="Natvig D."/>
            <person name="Lalanne C."/>
            <person name="Gautier V."/>
            <person name="Ament-Velasquez S.L."/>
            <person name="Kruys A."/>
            <person name="Hutchinson M.I."/>
            <person name="Powell A.J."/>
            <person name="Barry K."/>
            <person name="Miller A.N."/>
            <person name="Grigoriev I.V."/>
            <person name="Debuchy R."/>
            <person name="Gladieux P."/>
            <person name="Thoren M.H."/>
            <person name="Johannesson H."/>
        </authorList>
    </citation>
    <scope>NUCLEOTIDE SEQUENCE</scope>
    <source>
        <strain evidence="9">PSN293</strain>
    </source>
</reference>
<dbReference type="PANTHER" id="PTHR13383:SF11">
    <property type="entry name" value="RIBONUCLEASE H2 SUBUNIT B"/>
    <property type="match status" value="1"/>
</dbReference>
<dbReference type="GO" id="GO:0005654">
    <property type="term" value="C:nucleoplasm"/>
    <property type="evidence" value="ECO:0007669"/>
    <property type="project" value="TreeGrafter"/>
</dbReference>
<evidence type="ECO:0000259" key="7">
    <source>
        <dbReference type="Pfam" id="PF09468"/>
    </source>
</evidence>
<organism evidence="9 10">
    <name type="scientific">Rhypophila decipiens</name>
    <dbReference type="NCBI Taxonomy" id="261697"/>
    <lineage>
        <taxon>Eukaryota</taxon>
        <taxon>Fungi</taxon>
        <taxon>Dikarya</taxon>
        <taxon>Ascomycota</taxon>
        <taxon>Pezizomycotina</taxon>
        <taxon>Sordariomycetes</taxon>
        <taxon>Sordariomycetidae</taxon>
        <taxon>Sordariales</taxon>
        <taxon>Naviculisporaceae</taxon>
        <taxon>Rhypophila</taxon>
    </lineage>
</organism>
<evidence type="ECO:0000313" key="10">
    <source>
        <dbReference type="Proteomes" id="UP001301769"/>
    </source>
</evidence>
<comment type="subcellular location">
    <subcellularLocation>
        <location evidence="1">Nucleus</location>
    </subcellularLocation>
</comment>
<dbReference type="InterPro" id="IPR040456">
    <property type="entry name" value="RNase_H2_suB"/>
</dbReference>
<protein>
    <recommendedName>
        <fullName evidence="2">Ribonuclease H2 subunit B</fullName>
    </recommendedName>
    <alternativeName>
        <fullName evidence="5">Ribonuclease HI subunit B</fullName>
    </alternativeName>
</protein>
<feature type="domain" description="Ribonuclease H2 subunit B wHTH" evidence="7">
    <location>
        <begin position="132"/>
        <end position="342"/>
    </location>
</feature>
<dbReference type="PANTHER" id="PTHR13383">
    <property type="entry name" value="RIBONUCLEASE H2 SUBUNIT B"/>
    <property type="match status" value="1"/>
</dbReference>
<feature type="compositionally biased region" description="Low complexity" evidence="6">
    <location>
        <begin position="272"/>
        <end position="287"/>
    </location>
</feature>
<dbReference type="Pfam" id="PF09468">
    <property type="entry name" value="RNase_H2-Ydr279"/>
    <property type="match status" value="1"/>
</dbReference>
<name>A0AAN6YFT8_9PEZI</name>
<comment type="function">
    <text evidence="4">Non catalytic subunit of RNase H2, an endonuclease that specifically degrades the RNA of RNA:DNA hybrids. Participates in DNA replication, possibly by mediating the removal of lagging-strand Okazaki fragment RNA primers during DNA replication. Mediates the excision of single ribonucleotides from DNA:RNA duplexes.</text>
</comment>
<dbReference type="InterPro" id="IPR041195">
    <property type="entry name" value="Rnh202_N"/>
</dbReference>
<evidence type="ECO:0000256" key="6">
    <source>
        <dbReference type="SAM" id="MobiDB-lite"/>
    </source>
</evidence>
<keyword evidence="3" id="KW-0539">Nucleus</keyword>
<reference evidence="9" key="1">
    <citation type="journal article" date="2023" name="Mol. Phylogenet. Evol.">
        <title>Genome-scale phylogeny and comparative genomics of the fungal order Sordariales.</title>
        <authorList>
            <person name="Hensen N."/>
            <person name="Bonometti L."/>
            <person name="Westerberg I."/>
            <person name="Brannstrom I.O."/>
            <person name="Guillou S."/>
            <person name="Cros-Aarteil S."/>
            <person name="Calhoun S."/>
            <person name="Haridas S."/>
            <person name="Kuo A."/>
            <person name="Mondo S."/>
            <person name="Pangilinan J."/>
            <person name="Riley R."/>
            <person name="LaButti K."/>
            <person name="Andreopoulos B."/>
            <person name="Lipzen A."/>
            <person name="Chen C."/>
            <person name="Yan M."/>
            <person name="Daum C."/>
            <person name="Ng V."/>
            <person name="Clum A."/>
            <person name="Steindorff A."/>
            <person name="Ohm R.A."/>
            <person name="Martin F."/>
            <person name="Silar P."/>
            <person name="Natvig D.O."/>
            <person name="Lalanne C."/>
            <person name="Gautier V."/>
            <person name="Ament-Velasquez S.L."/>
            <person name="Kruys A."/>
            <person name="Hutchinson M.I."/>
            <person name="Powell A.J."/>
            <person name="Barry K."/>
            <person name="Miller A.N."/>
            <person name="Grigoriev I.V."/>
            <person name="Debuchy R."/>
            <person name="Gladieux P."/>
            <person name="Hiltunen Thoren M."/>
            <person name="Johannesson H."/>
        </authorList>
    </citation>
    <scope>NUCLEOTIDE SEQUENCE</scope>
    <source>
        <strain evidence="9">PSN293</strain>
    </source>
</reference>
<dbReference type="CDD" id="cd09270">
    <property type="entry name" value="RNase_H2-B"/>
    <property type="match status" value="1"/>
</dbReference>
<evidence type="ECO:0000313" key="9">
    <source>
        <dbReference type="EMBL" id="KAK4217291.1"/>
    </source>
</evidence>
<feature type="compositionally biased region" description="Low complexity" evidence="6">
    <location>
        <begin position="19"/>
        <end position="32"/>
    </location>
</feature>
<feature type="region of interest" description="Disordered" evidence="6">
    <location>
        <begin position="1"/>
        <end position="37"/>
    </location>
</feature>
<evidence type="ECO:0000256" key="1">
    <source>
        <dbReference type="ARBA" id="ARBA00004123"/>
    </source>
</evidence>
<comment type="caution">
    <text evidence="9">The sequence shown here is derived from an EMBL/GenBank/DDBJ whole genome shotgun (WGS) entry which is preliminary data.</text>
</comment>